<reference evidence="1 2" key="1">
    <citation type="submission" date="2020-03" db="EMBL/GenBank/DDBJ databases">
        <title>Leucobacter sp. nov., isolated from beetles.</title>
        <authorList>
            <person name="Hyun D.-W."/>
            <person name="Bae J.-W."/>
        </authorList>
    </citation>
    <scope>NUCLEOTIDE SEQUENCE [LARGE SCALE GENOMIC DNA]</scope>
    <source>
        <strain evidence="1 2">HDW9B</strain>
    </source>
</reference>
<evidence type="ECO:0000313" key="1">
    <source>
        <dbReference type="EMBL" id="QIM16100.1"/>
    </source>
</evidence>
<sequence>MSNPTDIHAAADLLISIRDLRREGLDYRDISARIKGRQLLRLRQGWYVAHEVWEGMPASSQQLLAIAAARAEAQAVPVFSHVSAATLLGLPVWSDWLRRINGRNDAQRGDPVLPRIVDITTRKNATTSSSRLLRRHCTDLPASEIDALDGLRITSRDRTLIDLARTEPFGILLVCADILLQRDFLVRRTVDAEGLEAWRQAMLHYAERHPGAPGMPAVRTVSRIADPRSESPLETMSRLRLLQLGIDVDLQTRILLPDSSSAYLDFVFLGRGIFGEADGKAKYTDKDLAKGLTAEEIVYLEKRRHELISGVSGMRGVRWGAPEVETAAHFLKRMVAFGIDVPGRPTTSYGPDTARFLGGLYGAL</sequence>
<dbReference type="KEGG" id="lins:G7067_06165"/>
<evidence type="ECO:0008006" key="3">
    <source>
        <dbReference type="Google" id="ProtNLM"/>
    </source>
</evidence>
<dbReference type="AlphaFoldDB" id="A0A6G8FI20"/>
<dbReference type="EMBL" id="CP049934">
    <property type="protein sequence ID" value="QIM16100.1"/>
    <property type="molecule type" value="Genomic_DNA"/>
</dbReference>
<dbReference type="Proteomes" id="UP000501387">
    <property type="component" value="Chromosome"/>
</dbReference>
<organism evidence="1 2">
    <name type="scientific">Leucobacter insecticola</name>
    <dbReference type="NCBI Taxonomy" id="2714934"/>
    <lineage>
        <taxon>Bacteria</taxon>
        <taxon>Bacillati</taxon>
        <taxon>Actinomycetota</taxon>
        <taxon>Actinomycetes</taxon>
        <taxon>Micrococcales</taxon>
        <taxon>Microbacteriaceae</taxon>
        <taxon>Leucobacter</taxon>
    </lineage>
</organism>
<dbReference type="RefSeq" id="WP_166322790.1">
    <property type="nucleotide sequence ID" value="NZ_CP049934.1"/>
</dbReference>
<gene>
    <name evidence="1" type="ORF">G7067_06165</name>
</gene>
<evidence type="ECO:0000313" key="2">
    <source>
        <dbReference type="Proteomes" id="UP000501387"/>
    </source>
</evidence>
<keyword evidence="2" id="KW-1185">Reference proteome</keyword>
<name>A0A6G8FI20_9MICO</name>
<proteinExistence type="predicted"/>
<accession>A0A6G8FI20</accession>
<protein>
    <recommendedName>
        <fullName evidence="3">Type IV toxin-antitoxin system AbiEi family antitoxin domain-containing protein</fullName>
    </recommendedName>
</protein>